<dbReference type="SUPFAM" id="SSF47413">
    <property type="entry name" value="lambda repressor-like DNA-binding domains"/>
    <property type="match status" value="1"/>
</dbReference>
<organism evidence="2 3">
    <name type="scientific">Reticulibacter mediterranei</name>
    <dbReference type="NCBI Taxonomy" id="2778369"/>
    <lineage>
        <taxon>Bacteria</taxon>
        <taxon>Bacillati</taxon>
        <taxon>Chloroflexota</taxon>
        <taxon>Ktedonobacteria</taxon>
        <taxon>Ktedonobacterales</taxon>
        <taxon>Reticulibacteraceae</taxon>
        <taxon>Reticulibacter</taxon>
    </lineage>
</organism>
<name>A0A8J3N0M5_9CHLR</name>
<evidence type="ECO:0000313" key="2">
    <source>
        <dbReference type="EMBL" id="GHO94374.1"/>
    </source>
</evidence>
<sequence length="535" mass="58639">MNIHPLRVERERHGWSRTRLAGILGVSVQTVMRWEQGQTTPYPYYREQLCNLFGKNTRELGLLAQENTSPEANTLSTRVALSLTSAQATAQASPMQRAGATQSLIGRSALLQQAKEQLLSGNKNDFALTALKGLPGVGKTALAFALATDQQVQAHFSDGILWVGLGPEPDVLSLLTQWGKLLGVEPEEVENVESCEDWSSILHATIGSRRMLLIIDDAWNGEDALTFQVGGKSCAHLLTTRHPQVAFTFAREGTITVPELTETDALTLLARFVPQIVSRENKIARALVQAVDGLPLALVQIGKHLANLRPAQPRRLRTALAQLQDARRRLSLEPSNSVLTPALTPALTPSEHALSVQRTIEISDRALSEQAHAALTALALFPTKPNSFSEEAALAVSQAPVEILDELWDAGLLESNEPGRYSLHATIADYARNLDEAPLARARLANYMLDYIREHQQDTEALKLEIANLLAALDGAVELKMARPLIEGTIMLAPIMRAYGFWYQATEYQQRALEAAMQLDDHAAQMALLQLGISF</sequence>
<dbReference type="Proteomes" id="UP000597444">
    <property type="component" value="Unassembled WGS sequence"/>
</dbReference>
<dbReference type="SUPFAM" id="SSF52540">
    <property type="entry name" value="P-loop containing nucleoside triphosphate hydrolases"/>
    <property type="match status" value="1"/>
</dbReference>
<dbReference type="InterPro" id="IPR010982">
    <property type="entry name" value="Lambda_DNA-bd_dom_sf"/>
</dbReference>
<dbReference type="Pfam" id="PF13560">
    <property type="entry name" value="HTH_31"/>
    <property type="match status" value="1"/>
</dbReference>
<dbReference type="Pfam" id="PF00931">
    <property type="entry name" value="NB-ARC"/>
    <property type="match status" value="1"/>
</dbReference>
<dbReference type="PANTHER" id="PTHR47691:SF3">
    <property type="entry name" value="HTH-TYPE TRANSCRIPTIONAL REGULATOR RV0890C-RELATED"/>
    <property type="match status" value="1"/>
</dbReference>
<dbReference type="EMBL" id="BNJK01000001">
    <property type="protein sequence ID" value="GHO94374.1"/>
    <property type="molecule type" value="Genomic_DNA"/>
</dbReference>
<dbReference type="Gene3D" id="1.10.8.430">
    <property type="entry name" value="Helical domain of apoptotic protease-activating factors"/>
    <property type="match status" value="1"/>
</dbReference>
<dbReference type="PRINTS" id="PR00364">
    <property type="entry name" value="DISEASERSIST"/>
</dbReference>
<evidence type="ECO:0000313" key="3">
    <source>
        <dbReference type="Proteomes" id="UP000597444"/>
    </source>
</evidence>
<protein>
    <recommendedName>
        <fullName evidence="1">HTH cro/C1-type domain-containing protein</fullName>
    </recommendedName>
</protein>
<dbReference type="InterPro" id="IPR027417">
    <property type="entry name" value="P-loop_NTPase"/>
</dbReference>
<accession>A0A8J3N0M5</accession>
<dbReference type="CDD" id="cd00093">
    <property type="entry name" value="HTH_XRE"/>
    <property type="match status" value="1"/>
</dbReference>
<dbReference type="InterPro" id="IPR042197">
    <property type="entry name" value="Apaf_helical"/>
</dbReference>
<dbReference type="GO" id="GO:0043531">
    <property type="term" value="F:ADP binding"/>
    <property type="evidence" value="ECO:0007669"/>
    <property type="project" value="InterPro"/>
</dbReference>
<reference evidence="2" key="1">
    <citation type="submission" date="2020-10" db="EMBL/GenBank/DDBJ databases">
        <title>Taxonomic study of unclassified bacteria belonging to the class Ktedonobacteria.</title>
        <authorList>
            <person name="Yabe S."/>
            <person name="Wang C.M."/>
            <person name="Zheng Y."/>
            <person name="Sakai Y."/>
            <person name="Cavaletti L."/>
            <person name="Monciardini P."/>
            <person name="Donadio S."/>
        </authorList>
    </citation>
    <scope>NUCLEOTIDE SEQUENCE</scope>
    <source>
        <strain evidence="2">ID150040</strain>
    </source>
</reference>
<comment type="caution">
    <text evidence="2">The sequence shown here is derived from an EMBL/GenBank/DDBJ whole genome shotgun (WGS) entry which is preliminary data.</text>
</comment>
<dbReference type="InterPro" id="IPR001387">
    <property type="entry name" value="Cro/C1-type_HTH"/>
</dbReference>
<dbReference type="InterPro" id="IPR002182">
    <property type="entry name" value="NB-ARC"/>
</dbReference>
<feature type="domain" description="HTH cro/C1-type" evidence="1">
    <location>
        <begin position="6"/>
        <end position="60"/>
    </location>
</feature>
<dbReference type="PANTHER" id="PTHR47691">
    <property type="entry name" value="REGULATOR-RELATED"/>
    <property type="match status" value="1"/>
</dbReference>
<dbReference type="Gene3D" id="3.40.50.300">
    <property type="entry name" value="P-loop containing nucleotide triphosphate hydrolases"/>
    <property type="match status" value="1"/>
</dbReference>
<dbReference type="RefSeq" id="WP_220205116.1">
    <property type="nucleotide sequence ID" value="NZ_BNJK01000001.1"/>
</dbReference>
<dbReference type="SMART" id="SM00530">
    <property type="entry name" value="HTH_XRE"/>
    <property type="match status" value="1"/>
</dbReference>
<proteinExistence type="predicted"/>
<dbReference type="AlphaFoldDB" id="A0A8J3N0M5"/>
<keyword evidence="3" id="KW-1185">Reference proteome</keyword>
<dbReference type="Gene3D" id="1.10.260.40">
    <property type="entry name" value="lambda repressor-like DNA-binding domains"/>
    <property type="match status" value="1"/>
</dbReference>
<gene>
    <name evidence="2" type="ORF">KSF_044220</name>
</gene>
<dbReference type="GO" id="GO:0003677">
    <property type="term" value="F:DNA binding"/>
    <property type="evidence" value="ECO:0007669"/>
    <property type="project" value="InterPro"/>
</dbReference>
<dbReference type="PROSITE" id="PS50943">
    <property type="entry name" value="HTH_CROC1"/>
    <property type="match status" value="1"/>
</dbReference>
<evidence type="ECO:0000259" key="1">
    <source>
        <dbReference type="PROSITE" id="PS50943"/>
    </source>
</evidence>